<feature type="compositionally biased region" description="Basic and acidic residues" evidence="1">
    <location>
        <begin position="91"/>
        <end position="100"/>
    </location>
</feature>
<feature type="region of interest" description="Disordered" evidence="1">
    <location>
        <begin position="76"/>
        <end position="121"/>
    </location>
</feature>
<dbReference type="Proteomes" id="UP001243977">
    <property type="component" value="Segment"/>
</dbReference>
<evidence type="ECO:0000313" key="2">
    <source>
        <dbReference type="EMBL" id="WIC90216.1"/>
    </source>
</evidence>
<keyword evidence="2" id="KW-0378">Hydrolase</keyword>
<name>A0AA49IM65_9CAUD</name>
<dbReference type="EMBL" id="OQ938592">
    <property type="protein sequence ID" value="WIC90216.1"/>
    <property type="molecule type" value="Genomic_DNA"/>
</dbReference>
<evidence type="ECO:0000313" key="3">
    <source>
        <dbReference type="Proteomes" id="UP001243977"/>
    </source>
</evidence>
<keyword evidence="2" id="KW-0255">Endonuclease</keyword>
<accession>A0AA49IM65</accession>
<proteinExistence type="predicted"/>
<sequence length="121" mass="13809">MAWSNETRSPRAQRLPDDWPIRRMRVLRRDGYKCQALDSTGHRCNAPANQVDHVHAGDDHDESNLQALCRWHHARKSSAEGAAARRPRATMKREPEKHPGMIDPMIEPGAIPQEFSEPPPF</sequence>
<keyword evidence="3" id="KW-1185">Reference proteome</keyword>
<dbReference type="GO" id="GO:0004519">
    <property type="term" value="F:endonuclease activity"/>
    <property type="evidence" value="ECO:0007669"/>
    <property type="project" value="UniProtKB-KW"/>
</dbReference>
<dbReference type="Gene3D" id="1.10.30.50">
    <property type="match status" value="1"/>
</dbReference>
<keyword evidence="2" id="KW-0540">Nuclease</keyword>
<organism evidence="2 3">
    <name type="scientific">Arthrobacter phage VroomVroom</name>
    <dbReference type="NCBI Taxonomy" id="3049371"/>
    <lineage>
        <taxon>Viruses</taxon>
        <taxon>Duplodnaviria</taxon>
        <taxon>Heunggongvirae</taxon>
        <taxon>Uroviricota</taxon>
        <taxon>Caudoviricetes</taxon>
        <taxon>Casidaviridae</taxon>
        <taxon>Hilgardvirus</taxon>
        <taxon>Hilgardvirus vroomvroom</taxon>
    </lineage>
</organism>
<protein>
    <submittedName>
        <fullName evidence="2">HNH endonuclease</fullName>
    </submittedName>
</protein>
<dbReference type="InterPro" id="IPR003615">
    <property type="entry name" value="HNH_nuc"/>
</dbReference>
<reference evidence="2" key="1">
    <citation type="submission" date="2023-05" db="EMBL/GenBank/DDBJ databases">
        <authorList>
            <person name="Barden S."/>
            <person name="Berber-Pulido R."/>
            <person name="Bursulaya I."/>
            <person name="Chawla E."/>
            <person name="Critzer N.A."/>
            <person name="Dawson N.R."/>
            <person name="Deal M.M."/>
            <person name="Douglas K.A."/>
            <person name="Estampa J.P."/>
            <person name="Gowdy G.A."/>
            <person name="Hamid B."/>
            <person name="Hernandez E.R."/>
            <person name="Hoang R.L."/>
            <person name="Hughes A.L."/>
            <person name="Kim C.J."/>
            <person name="Kretschmer T.O."/>
            <person name="Le V.D."/>
            <person name="Li A."/>
            <person name="Li M."/>
            <person name="Lim J.M."/>
            <person name="Martin K.B."/>
            <person name="Martinez D.M."/>
            <person name="Nguyen A.H."/>
            <person name="Okumura J.H."/>
            <person name="Ortiz-Gomez D.E."/>
            <person name="Pan C."/>
            <person name="Pisipati K.L."/>
            <person name="Reyimjan D."/>
            <person name="Robles A."/>
            <person name="Rodriguez J.F."/>
            <person name="Sacristan A."/>
            <person name="Scriven S.P."/>
            <person name="Smith S.M."/>
            <person name="Tosasuk K."/>
            <person name="Tran K.A."/>
            <person name="Unanwa N.C."/>
            <person name="Vajragiri S."/>
            <person name="Vanderpool L.R."/>
            <person name="Vu T.T."/>
            <person name="Wang X."/>
            <person name="Wu F."/>
            <person name="Zhu Y.A."/>
            <person name="Nguyen M."/>
            <person name="Stephenson J.C."/>
            <person name="Zorawik M."/>
            <person name="Garza D.R."/>
            <person name="Reputana M.J."/>
            <person name="Al Banaa F.A."/>
            <person name="Reddi K."/>
            <person name="Freise A.C."/>
            <person name="Furlong K.P."/>
            <person name="Rudner A.D."/>
            <person name="Beyer A.R."/>
            <person name="Chong R.A."/>
            <person name="Edgington N.P."/>
            <person name="Garcia Costas A.M."/>
            <person name="Gibb B.P."/>
            <person name="Klyczek K.K."/>
            <person name="Swerdlow S.J."/>
            <person name="Garlena R.A."/>
            <person name="Russell D.A."/>
            <person name="Jacobs-Sera D."/>
            <person name="Hatfull G.F."/>
        </authorList>
    </citation>
    <scope>NUCLEOTIDE SEQUENCE</scope>
</reference>
<gene>
    <name evidence="2" type="primary">67</name>
    <name evidence="2" type="ORF">SEA_VROOMVROOM_67</name>
</gene>
<dbReference type="CDD" id="cd00085">
    <property type="entry name" value="HNHc"/>
    <property type="match status" value="1"/>
</dbReference>
<evidence type="ECO:0000256" key="1">
    <source>
        <dbReference type="SAM" id="MobiDB-lite"/>
    </source>
</evidence>